<evidence type="ECO:0000313" key="3">
    <source>
        <dbReference type="Proteomes" id="UP000059680"/>
    </source>
</evidence>
<accession>A0A0P0WNR6</accession>
<dbReference type="EMBL" id="AP014961">
    <property type="protein sequence ID" value="BAS94543.1"/>
    <property type="molecule type" value="Genomic_DNA"/>
</dbReference>
<feature type="compositionally biased region" description="Low complexity" evidence="1">
    <location>
        <begin position="125"/>
        <end position="135"/>
    </location>
</feature>
<evidence type="ECO:0000313" key="2">
    <source>
        <dbReference type="EMBL" id="BAS94543.1"/>
    </source>
</evidence>
<reference evidence="3" key="1">
    <citation type="journal article" date="2005" name="Nature">
        <title>The map-based sequence of the rice genome.</title>
        <authorList>
            <consortium name="International rice genome sequencing project (IRGSP)"/>
            <person name="Matsumoto T."/>
            <person name="Wu J."/>
            <person name="Kanamori H."/>
            <person name="Katayose Y."/>
            <person name="Fujisawa M."/>
            <person name="Namiki N."/>
            <person name="Mizuno H."/>
            <person name="Yamamoto K."/>
            <person name="Antonio B.A."/>
            <person name="Baba T."/>
            <person name="Sakata K."/>
            <person name="Nagamura Y."/>
            <person name="Aoki H."/>
            <person name="Arikawa K."/>
            <person name="Arita K."/>
            <person name="Bito T."/>
            <person name="Chiden Y."/>
            <person name="Fujitsuka N."/>
            <person name="Fukunaka R."/>
            <person name="Hamada M."/>
            <person name="Harada C."/>
            <person name="Hayashi A."/>
            <person name="Hijishita S."/>
            <person name="Honda M."/>
            <person name="Hosokawa S."/>
            <person name="Ichikawa Y."/>
            <person name="Idonuma A."/>
            <person name="Iijima M."/>
            <person name="Ikeda M."/>
            <person name="Ikeno M."/>
            <person name="Ito K."/>
            <person name="Ito S."/>
            <person name="Ito T."/>
            <person name="Ito Y."/>
            <person name="Ito Y."/>
            <person name="Iwabuchi A."/>
            <person name="Kamiya K."/>
            <person name="Karasawa W."/>
            <person name="Kurita K."/>
            <person name="Katagiri S."/>
            <person name="Kikuta A."/>
            <person name="Kobayashi H."/>
            <person name="Kobayashi N."/>
            <person name="Machita K."/>
            <person name="Maehara T."/>
            <person name="Masukawa M."/>
            <person name="Mizubayashi T."/>
            <person name="Mukai Y."/>
            <person name="Nagasaki H."/>
            <person name="Nagata Y."/>
            <person name="Naito S."/>
            <person name="Nakashima M."/>
            <person name="Nakama Y."/>
            <person name="Nakamichi Y."/>
            <person name="Nakamura M."/>
            <person name="Meguro A."/>
            <person name="Negishi M."/>
            <person name="Ohta I."/>
            <person name="Ohta T."/>
            <person name="Okamoto M."/>
            <person name="Ono N."/>
            <person name="Saji S."/>
            <person name="Sakaguchi M."/>
            <person name="Sakai K."/>
            <person name="Shibata M."/>
            <person name="Shimokawa T."/>
            <person name="Song J."/>
            <person name="Takazaki Y."/>
            <person name="Terasawa K."/>
            <person name="Tsugane M."/>
            <person name="Tsuji K."/>
            <person name="Ueda S."/>
            <person name="Waki K."/>
            <person name="Yamagata H."/>
            <person name="Yamamoto M."/>
            <person name="Yamamoto S."/>
            <person name="Yamane H."/>
            <person name="Yoshiki S."/>
            <person name="Yoshihara R."/>
            <person name="Yukawa K."/>
            <person name="Zhong H."/>
            <person name="Yano M."/>
            <person name="Yuan Q."/>
            <person name="Ouyang S."/>
            <person name="Liu J."/>
            <person name="Jones K.M."/>
            <person name="Gansberger K."/>
            <person name="Moffat K."/>
            <person name="Hill J."/>
            <person name="Bera J."/>
            <person name="Fadrosh D."/>
            <person name="Jin S."/>
            <person name="Johri S."/>
            <person name="Kim M."/>
            <person name="Overton L."/>
            <person name="Reardon M."/>
            <person name="Tsitrin T."/>
            <person name="Vuong H."/>
            <person name="Weaver B."/>
            <person name="Ciecko A."/>
            <person name="Tallon L."/>
            <person name="Jackson J."/>
            <person name="Pai G."/>
            <person name="Aken S.V."/>
            <person name="Utterback T."/>
            <person name="Reidmuller S."/>
            <person name="Feldblyum T."/>
            <person name="Hsiao J."/>
            <person name="Zismann V."/>
            <person name="Iobst S."/>
            <person name="de Vazeille A.R."/>
            <person name="Buell C.R."/>
            <person name="Ying K."/>
            <person name="Li Y."/>
            <person name="Lu T."/>
            <person name="Huang Y."/>
            <person name="Zhao Q."/>
            <person name="Feng Q."/>
            <person name="Zhang L."/>
            <person name="Zhu J."/>
            <person name="Weng Q."/>
            <person name="Mu J."/>
            <person name="Lu Y."/>
            <person name="Fan D."/>
            <person name="Liu Y."/>
            <person name="Guan J."/>
            <person name="Zhang Y."/>
            <person name="Yu S."/>
            <person name="Liu X."/>
            <person name="Zhang Y."/>
            <person name="Hong G."/>
            <person name="Han B."/>
            <person name="Choisne N."/>
            <person name="Demange N."/>
            <person name="Orjeda G."/>
            <person name="Samain S."/>
            <person name="Cattolico L."/>
            <person name="Pelletier E."/>
            <person name="Couloux A."/>
            <person name="Segurens B."/>
            <person name="Wincker P."/>
            <person name="D'Hont A."/>
            <person name="Scarpelli C."/>
            <person name="Weissenbach J."/>
            <person name="Salanoubat M."/>
            <person name="Quetier F."/>
            <person name="Yu Y."/>
            <person name="Kim H.R."/>
            <person name="Rambo T."/>
            <person name="Currie J."/>
            <person name="Collura K."/>
            <person name="Luo M."/>
            <person name="Yang T."/>
            <person name="Ammiraju J.S.S."/>
            <person name="Engler F."/>
            <person name="Soderlund C."/>
            <person name="Wing R.A."/>
            <person name="Palmer L.E."/>
            <person name="de la Bastide M."/>
            <person name="Spiegel L."/>
            <person name="Nascimento L."/>
            <person name="Zutavern T."/>
            <person name="O'Shaughnessy A."/>
            <person name="Dike S."/>
            <person name="Dedhia N."/>
            <person name="Preston R."/>
            <person name="Balija V."/>
            <person name="McCombie W.R."/>
            <person name="Chow T."/>
            <person name="Chen H."/>
            <person name="Chung M."/>
            <person name="Chen C."/>
            <person name="Shaw J."/>
            <person name="Wu H."/>
            <person name="Hsiao K."/>
            <person name="Chao Y."/>
            <person name="Chu M."/>
            <person name="Cheng C."/>
            <person name="Hour A."/>
            <person name="Lee P."/>
            <person name="Lin S."/>
            <person name="Lin Y."/>
            <person name="Liou J."/>
            <person name="Liu S."/>
            <person name="Hsing Y."/>
            <person name="Raghuvanshi S."/>
            <person name="Mohanty A."/>
            <person name="Bharti A.K."/>
            <person name="Gaur A."/>
            <person name="Gupta V."/>
            <person name="Kumar D."/>
            <person name="Ravi V."/>
            <person name="Vij S."/>
            <person name="Kapur A."/>
            <person name="Khurana P."/>
            <person name="Khurana P."/>
            <person name="Khurana J.P."/>
            <person name="Tyagi A.K."/>
            <person name="Gaikwad K."/>
            <person name="Singh A."/>
            <person name="Dalal V."/>
            <person name="Srivastava S."/>
            <person name="Dixit A."/>
            <person name="Pal A.K."/>
            <person name="Ghazi I.A."/>
            <person name="Yadav M."/>
            <person name="Pandit A."/>
            <person name="Bhargava A."/>
            <person name="Sureshbabu K."/>
            <person name="Batra K."/>
            <person name="Sharma T.R."/>
            <person name="Mohapatra T."/>
            <person name="Singh N.K."/>
            <person name="Messing J."/>
            <person name="Nelson A.B."/>
            <person name="Fuks G."/>
            <person name="Kavchok S."/>
            <person name="Keizer G."/>
            <person name="Linton E."/>
            <person name="Llaca V."/>
            <person name="Song R."/>
            <person name="Tanyolac B."/>
            <person name="Young S."/>
            <person name="Ho-Il K."/>
            <person name="Hahn J.H."/>
            <person name="Sangsakoo G."/>
            <person name="Vanavichit A."/>
            <person name="de Mattos Luiz.A.T."/>
            <person name="Zimmer P.D."/>
            <person name="Malone G."/>
            <person name="Dellagostin O."/>
            <person name="de Oliveira A.C."/>
            <person name="Bevan M."/>
            <person name="Bancroft I."/>
            <person name="Minx P."/>
            <person name="Cordum H."/>
            <person name="Wilson R."/>
            <person name="Cheng Z."/>
            <person name="Jin W."/>
            <person name="Jiang J."/>
            <person name="Leong S.A."/>
            <person name="Iwama H."/>
            <person name="Gojobori T."/>
            <person name="Itoh T."/>
            <person name="Niimura Y."/>
            <person name="Fujii Y."/>
            <person name="Habara T."/>
            <person name="Sakai H."/>
            <person name="Sato Y."/>
            <person name="Wilson G."/>
            <person name="Kumar K."/>
            <person name="McCouch S."/>
            <person name="Juretic N."/>
            <person name="Hoen D."/>
            <person name="Wright S."/>
            <person name="Bruskiewich R."/>
            <person name="Bureau T."/>
            <person name="Miyao A."/>
            <person name="Hirochika H."/>
            <person name="Nishikawa T."/>
            <person name="Kadowaki K."/>
            <person name="Sugiura M."/>
            <person name="Burr B."/>
            <person name="Sasaki T."/>
        </authorList>
    </citation>
    <scope>NUCLEOTIDE SEQUENCE [LARGE SCALE GENOMIC DNA]</scope>
    <source>
        <strain evidence="3">cv. Nipponbare</strain>
    </source>
</reference>
<protein>
    <submittedName>
        <fullName evidence="2">Os05g0477400 protein</fullName>
    </submittedName>
</protein>
<dbReference type="Proteomes" id="UP000059680">
    <property type="component" value="Chromosome 5"/>
</dbReference>
<dbReference type="PaxDb" id="39947-A0A0P0WNR6"/>
<organism evidence="2 3">
    <name type="scientific">Oryza sativa subsp. japonica</name>
    <name type="common">Rice</name>
    <dbReference type="NCBI Taxonomy" id="39947"/>
    <lineage>
        <taxon>Eukaryota</taxon>
        <taxon>Viridiplantae</taxon>
        <taxon>Streptophyta</taxon>
        <taxon>Embryophyta</taxon>
        <taxon>Tracheophyta</taxon>
        <taxon>Spermatophyta</taxon>
        <taxon>Magnoliopsida</taxon>
        <taxon>Liliopsida</taxon>
        <taxon>Poales</taxon>
        <taxon>Poaceae</taxon>
        <taxon>BOP clade</taxon>
        <taxon>Oryzoideae</taxon>
        <taxon>Oryzeae</taxon>
        <taxon>Oryzinae</taxon>
        <taxon>Oryza</taxon>
        <taxon>Oryza sativa</taxon>
    </lineage>
</organism>
<reference evidence="2 3" key="3">
    <citation type="journal article" date="2013" name="Rice">
        <title>Improvement of the Oryza sativa Nipponbare reference genome using next generation sequence and optical map data.</title>
        <authorList>
            <person name="Kawahara Y."/>
            <person name="de la Bastide M."/>
            <person name="Hamilton J.P."/>
            <person name="Kanamori H."/>
            <person name="McCombie W.R."/>
            <person name="Ouyang S."/>
            <person name="Schwartz D.C."/>
            <person name="Tanaka T."/>
            <person name="Wu J."/>
            <person name="Zhou S."/>
            <person name="Childs K.L."/>
            <person name="Davidson R.M."/>
            <person name="Lin H."/>
            <person name="Quesada-Ocampo L."/>
            <person name="Vaillancourt B."/>
            <person name="Sakai H."/>
            <person name="Lee S.S."/>
            <person name="Kim J."/>
            <person name="Numa H."/>
            <person name="Itoh T."/>
            <person name="Buell C.R."/>
            <person name="Matsumoto T."/>
        </authorList>
    </citation>
    <scope>NUCLEOTIDE SEQUENCE [LARGE SCALE GENOMIC DNA]</scope>
    <source>
        <strain evidence="3">cv. Nipponbare</strain>
    </source>
</reference>
<dbReference type="AlphaFoldDB" id="A0A0P0WNR6"/>
<dbReference type="InParanoid" id="A0A0P0WNR6"/>
<gene>
    <name evidence="2" type="ordered locus">Os05g0477400</name>
    <name evidence="2" type="ORF">OSNPB_050477400</name>
</gene>
<sequence length="214" mass="22839">MGGDEGIGDVDDAVAGPTEQGVIRDAKEVGVGLLADVAVWGRGRRGGGDEGEVVGGVAVAKRDGVGVAEHPRHHCPLRSTSRTRNITCLPPPLHCVGRALTATLLQTCARLLPPPRSTPSAAEHSPACSGSLSPPAAAPPQWQREERRRKRKGRYGKGSQKSHLAVRLRDLRDLIPSDISLSKCAASKKLERWALSNEAVGLRAFPWNIAFAFR</sequence>
<name>A0A0P0WNR6_ORYSJ</name>
<reference evidence="2 3" key="2">
    <citation type="journal article" date="2013" name="Plant Cell Physiol.">
        <title>Rice Annotation Project Database (RAP-DB): an integrative and interactive database for rice genomics.</title>
        <authorList>
            <person name="Sakai H."/>
            <person name="Lee S.S."/>
            <person name="Tanaka T."/>
            <person name="Numa H."/>
            <person name="Kim J."/>
            <person name="Kawahara Y."/>
            <person name="Wakimoto H."/>
            <person name="Yang C.C."/>
            <person name="Iwamoto M."/>
            <person name="Abe T."/>
            <person name="Yamada Y."/>
            <person name="Muto A."/>
            <person name="Inokuchi H."/>
            <person name="Ikemura T."/>
            <person name="Matsumoto T."/>
            <person name="Sasaki T."/>
            <person name="Itoh T."/>
        </authorList>
    </citation>
    <scope>NUCLEOTIDE SEQUENCE [LARGE SCALE GENOMIC DNA]</scope>
    <source>
        <strain evidence="3">cv. Nipponbare</strain>
    </source>
</reference>
<keyword evidence="3" id="KW-1185">Reference proteome</keyword>
<proteinExistence type="predicted"/>
<feature type="region of interest" description="Disordered" evidence="1">
    <location>
        <begin position="115"/>
        <end position="162"/>
    </location>
</feature>
<evidence type="ECO:0000256" key="1">
    <source>
        <dbReference type="SAM" id="MobiDB-lite"/>
    </source>
</evidence>